<organism evidence="1 2">
    <name type="scientific">Granulibacter bethesdensis</name>
    <dbReference type="NCBI Taxonomy" id="364410"/>
    <lineage>
        <taxon>Bacteria</taxon>
        <taxon>Pseudomonadati</taxon>
        <taxon>Pseudomonadota</taxon>
        <taxon>Alphaproteobacteria</taxon>
        <taxon>Acetobacterales</taxon>
        <taxon>Acetobacteraceae</taxon>
        <taxon>Granulibacter</taxon>
    </lineage>
</organism>
<evidence type="ECO:0008006" key="3">
    <source>
        <dbReference type="Google" id="ProtNLM"/>
    </source>
</evidence>
<gene>
    <name evidence="1" type="ORF">GbCGDNIH3_1303</name>
</gene>
<sequence length="255" mass="28039">MSAVPRVAVIEPARLALLNAGTIEATTLSECLSVNFASLLSQVFPAIRPDAILKMQREEEEGILRRMALAASLIFEHNGMAGLDILRSHSSDTVRGWACFMVGAAAGQTLAERLAMIRPFADDHHFGVREWAWMAVRPHIAADLDHALALLAGWTTDSSERLRRFASEATRPRGVWCSHLRALRQCPGKALPVLQPLRADPAPYVQDSVGNWLNDASKDQPDWVRSLCAQWSAESAGLATARICRRALRSINRKG</sequence>
<accession>A0AAN0RDT9</accession>
<proteinExistence type="predicted"/>
<dbReference type="EMBL" id="CP003181">
    <property type="protein sequence ID" value="AHJ63111.1"/>
    <property type="molecule type" value="Genomic_DNA"/>
</dbReference>
<dbReference type="InterPro" id="IPR014825">
    <property type="entry name" value="DNA_alkylation"/>
</dbReference>
<dbReference type="KEGG" id="gbc:GbCGDNIH3_1303"/>
<evidence type="ECO:0000313" key="2">
    <source>
        <dbReference type="Proteomes" id="UP000019438"/>
    </source>
</evidence>
<evidence type="ECO:0000313" key="1">
    <source>
        <dbReference type="EMBL" id="AHJ63111.1"/>
    </source>
</evidence>
<dbReference type="SUPFAM" id="SSF48371">
    <property type="entry name" value="ARM repeat"/>
    <property type="match status" value="1"/>
</dbReference>
<reference evidence="2" key="1">
    <citation type="submission" date="2012-06" db="EMBL/GenBank/DDBJ databases">
        <title>Genome analysis of multiple Granulibacter bethesdensis isolates demonstrates substantial genome diversity.</title>
        <authorList>
            <person name="Greenberg D.E."/>
            <person name="Porcella S.F."/>
            <person name="Zarember K."/>
            <person name="Zelazny A.M."/>
            <person name="Bruno D."/>
            <person name="Martens C."/>
            <person name="Barbian K.D."/>
            <person name="Jaske E."/>
            <person name="Holland S.M."/>
        </authorList>
    </citation>
    <scope>NUCLEOTIDE SEQUENCE [LARGE SCALE GENOMIC DNA]</scope>
    <source>
        <strain evidence="2">CGDNIH3</strain>
    </source>
</reference>
<dbReference type="Proteomes" id="UP000019438">
    <property type="component" value="Chromosome"/>
</dbReference>
<protein>
    <recommendedName>
        <fullName evidence="3">DNA alkylation repair enzyme</fullName>
    </recommendedName>
</protein>
<dbReference type="InterPro" id="IPR016024">
    <property type="entry name" value="ARM-type_fold"/>
</dbReference>
<dbReference type="Gene3D" id="1.25.40.290">
    <property type="entry name" value="ARM repeat domains"/>
    <property type="match status" value="1"/>
</dbReference>
<dbReference type="Pfam" id="PF08713">
    <property type="entry name" value="DNA_alkylation"/>
    <property type="match status" value="1"/>
</dbReference>
<dbReference type="AlphaFoldDB" id="A0AAN0RDT9"/>
<name>A0AAN0RDT9_9PROT</name>